<dbReference type="PaxDb" id="8022-A0A060WF92"/>
<dbReference type="Gene3D" id="3.30.420.10">
    <property type="entry name" value="Ribonuclease H-like superfamily/Ribonuclease H"/>
    <property type="match status" value="1"/>
</dbReference>
<evidence type="ECO:0000256" key="1">
    <source>
        <dbReference type="ARBA" id="ARBA00023015"/>
    </source>
</evidence>
<proteinExistence type="predicted"/>
<dbReference type="InterPro" id="IPR002492">
    <property type="entry name" value="Transposase_Tc1-like"/>
</dbReference>
<evidence type="ECO:0000313" key="8">
    <source>
        <dbReference type="EMBL" id="CDQ65802.1"/>
    </source>
</evidence>
<evidence type="ECO:0000256" key="4">
    <source>
        <dbReference type="ARBA" id="ARBA00023242"/>
    </source>
</evidence>
<evidence type="ECO:0000256" key="2">
    <source>
        <dbReference type="ARBA" id="ARBA00023125"/>
    </source>
</evidence>
<evidence type="ECO:0000313" key="9">
    <source>
        <dbReference type="Proteomes" id="UP000193380"/>
    </source>
</evidence>
<dbReference type="PANTHER" id="PTHR46078">
    <property type="entry name" value="FORKHEAD BOX PROTEIN J2 FAMILY MEMBER"/>
    <property type="match status" value="1"/>
</dbReference>
<feature type="compositionally biased region" description="Low complexity" evidence="6">
    <location>
        <begin position="410"/>
        <end position="438"/>
    </location>
</feature>
<feature type="compositionally biased region" description="Low complexity" evidence="6">
    <location>
        <begin position="390"/>
        <end position="400"/>
    </location>
</feature>
<feature type="domain" description="Fork-head" evidence="7">
    <location>
        <begin position="139"/>
        <end position="188"/>
    </location>
</feature>
<evidence type="ECO:0000256" key="5">
    <source>
        <dbReference type="PROSITE-ProRule" id="PRU00089"/>
    </source>
</evidence>
<feature type="compositionally biased region" description="Polar residues" evidence="6">
    <location>
        <begin position="328"/>
        <end position="362"/>
    </location>
</feature>
<sequence length="604" mass="66986">MRKVRDQPRTTRQDLVNDLKRAGTTVSKKIISNTLCRHGLKSCSARKEWEKVMWSDETKIELFGLNSTRCVWRKKKDESNPKNTIPTVKHGGGNIILWGCFSAKGTGRLHRIEGRMDGAMYREILANLLSPLKMGCGWNSIRHNLSLNKCFLKVPRSKDDPGKGSYWAIDTNPKEDALPTRPKKRPRSGERASTPYSLESESLGMDCMISGSASPTLAINTVTNKKSLYLDTHSEGTPGALLAQNRFNSRLPNLLSLLFLLLSLPPQVTNHQESVSQSMSLQQPPQPQYSMPERDKQLLFSDFEDLSASFRSLYKSVFEQSFSQQGLMGMPTESSQQTHTACSYQHSPSGTISTQNSLTNNHSSTPTAPSTLSAWAAPLTCPAPAAAHAAPLPTRTAHPASLPTCPAARPAPSQQHGQHPSQQQHQSLAHQPHPAQQQMACNTGLPSDWYPNLDALKESCRIASSYNWADVDLSPFQGLKESMRQAELNNWSLEPTQIADLCSSINQFFTRTGVIQPQGAVQPPPVPVCHGSMHPNKPSQHITTGNLYMDSRQSMSMMGPPGYPHMTGPHAQMNQQHMIPPRNFQMHRMPADDIQDDFDWDSIV</sequence>
<dbReference type="GO" id="GO:0006313">
    <property type="term" value="P:DNA transposition"/>
    <property type="evidence" value="ECO:0007669"/>
    <property type="project" value="InterPro"/>
</dbReference>
<evidence type="ECO:0000259" key="7">
    <source>
        <dbReference type="PROSITE" id="PS50039"/>
    </source>
</evidence>
<dbReference type="InterPro" id="IPR045912">
    <property type="entry name" value="FOXJ2/3-like"/>
</dbReference>
<dbReference type="InterPro" id="IPR001766">
    <property type="entry name" value="Fork_head_dom"/>
</dbReference>
<dbReference type="GO" id="GO:0015074">
    <property type="term" value="P:DNA integration"/>
    <property type="evidence" value="ECO:0007669"/>
    <property type="project" value="InterPro"/>
</dbReference>
<organism evidence="8 9">
    <name type="scientific">Oncorhynchus mykiss</name>
    <name type="common">Rainbow trout</name>
    <name type="synonym">Salmo gairdneri</name>
    <dbReference type="NCBI Taxonomy" id="8022"/>
    <lineage>
        <taxon>Eukaryota</taxon>
        <taxon>Metazoa</taxon>
        <taxon>Chordata</taxon>
        <taxon>Craniata</taxon>
        <taxon>Vertebrata</taxon>
        <taxon>Euteleostomi</taxon>
        <taxon>Actinopterygii</taxon>
        <taxon>Neopterygii</taxon>
        <taxon>Teleostei</taxon>
        <taxon>Protacanthopterygii</taxon>
        <taxon>Salmoniformes</taxon>
        <taxon>Salmonidae</taxon>
        <taxon>Salmoninae</taxon>
        <taxon>Oncorhynchus</taxon>
    </lineage>
</organism>
<keyword evidence="3" id="KW-0804">Transcription</keyword>
<dbReference type="GO" id="GO:0000978">
    <property type="term" value="F:RNA polymerase II cis-regulatory region sequence-specific DNA binding"/>
    <property type="evidence" value="ECO:0007669"/>
    <property type="project" value="TreeGrafter"/>
</dbReference>
<dbReference type="EMBL" id="FR904518">
    <property type="protein sequence ID" value="CDQ65802.1"/>
    <property type="molecule type" value="Genomic_DNA"/>
</dbReference>
<keyword evidence="1" id="KW-0805">Transcription regulation</keyword>
<reference evidence="8" key="1">
    <citation type="journal article" date="2014" name="Nat. Commun.">
        <title>The rainbow trout genome provides novel insights into evolution after whole-genome duplication in vertebrates.</title>
        <authorList>
            <person name="Berthelot C."/>
            <person name="Brunet F."/>
            <person name="Chalopin D."/>
            <person name="Juanchich A."/>
            <person name="Bernard M."/>
            <person name="Noel B."/>
            <person name="Bento P."/>
            <person name="Da Silva C."/>
            <person name="Labadie K."/>
            <person name="Alberti A."/>
            <person name="Aury J.M."/>
            <person name="Louis A."/>
            <person name="Dehais P."/>
            <person name="Bardou P."/>
            <person name="Montfort J."/>
            <person name="Klopp C."/>
            <person name="Cabau C."/>
            <person name="Gaspin C."/>
            <person name="Thorgaard G.H."/>
            <person name="Boussaha M."/>
            <person name="Quillet E."/>
            <person name="Guyomard R."/>
            <person name="Galiana D."/>
            <person name="Bobe J."/>
            <person name="Volff J.N."/>
            <person name="Genet C."/>
            <person name="Wincker P."/>
            <person name="Jaillon O."/>
            <person name="Roest Crollius H."/>
            <person name="Guiguen Y."/>
        </authorList>
    </citation>
    <scope>NUCLEOTIDE SEQUENCE [LARGE SCALE GENOMIC DNA]</scope>
</reference>
<dbReference type="STRING" id="8022.A0A060WF92"/>
<dbReference type="PROSITE" id="PS50039">
    <property type="entry name" value="FORK_HEAD_3"/>
    <property type="match status" value="1"/>
</dbReference>
<gene>
    <name evidence="8" type="ORF">GSONMT00074108001</name>
</gene>
<feature type="region of interest" description="Disordered" evidence="6">
    <location>
        <begin position="390"/>
        <end position="443"/>
    </location>
</feature>
<evidence type="ECO:0000256" key="3">
    <source>
        <dbReference type="ARBA" id="ARBA00023163"/>
    </source>
</evidence>
<dbReference type="GO" id="GO:0005634">
    <property type="term" value="C:nucleus"/>
    <property type="evidence" value="ECO:0007669"/>
    <property type="project" value="UniProtKB-SubCell"/>
</dbReference>
<dbReference type="SMART" id="SM00339">
    <property type="entry name" value="FH"/>
    <property type="match status" value="1"/>
</dbReference>
<accession>A0A060WF92</accession>
<dbReference type="SUPFAM" id="SSF46785">
    <property type="entry name" value="Winged helix' DNA-binding domain"/>
    <property type="match status" value="1"/>
</dbReference>
<dbReference type="Pfam" id="PF01498">
    <property type="entry name" value="HTH_Tnp_Tc3_2"/>
    <property type="match status" value="1"/>
</dbReference>
<dbReference type="InterPro" id="IPR036397">
    <property type="entry name" value="RNaseH_sf"/>
</dbReference>
<dbReference type="InterPro" id="IPR036390">
    <property type="entry name" value="WH_DNA-bd_sf"/>
</dbReference>
<protein>
    <recommendedName>
        <fullName evidence="7">Fork-head domain-containing protein</fullName>
    </recommendedName>
</protein>
<feature type="DNA-binding region" description="Fork-head" evidence="5">
    <location>
        <begin position="139"/>
        <end position="188"/>
    </location>
</feature>
<dbReference type="PANTHER" id="PTHR46078:SF2">
    <property type="entry name" value="FORK-HEAD DOMAIN-CONTAINING PROTEIN"/>
    <property type="match status" value="1"/>
</dbReference>
<keyword evidence="2 5" id="KW-0238">DNA-binding</keyword>
<dbReference type="GO" id="GO:0000981">
    <property type="term" value="F:DNA-binding transcription factor activity, RNA polymerase II-specific"/>
    <property type="evidence" value="ECO:0007669"/>
    <property type="project" value="TreeGrafter"/>
</dbReference>
<dbReference type="Pfam" id="PF00250">
    <property type="entry name" value="Forkhead"/>
    <property type="match status" value="1"/>
</dbReference>
<dbReference type="Proteomes" id="UP000193380">
    <property type="component" value="Unassembled WGS sequence"/>
</dbReference>
<dbReference type="AlphaFoldDB" id="A0A060WF92"/>
<feature type="region of interest" description="Disordered" evidence="6">
    <location>
        <begin position="328"/>
        <end position="371"/>
    </location>
</feature>
<keyword evidence="4 5" id="KW-0539">Nucleus</keyword>
<evidence type="ECO:0000256" key="6">
    <source>
        <dbReference type="SAM" id="MobiDB-lite"/>
    </source>
</evidence>
<name>A0A060WF92_ONCMY</name>
<reference evidence="8" key="2">
    <citation type="submission" date="2014-03" db="EMBL/GenBank/DDBJ databases">
        <authorList>
            <person name="Genoscope - CEA"/>
        </authorList>
    </citation>
    <scope>NUCLEOTIDE SEQUENCE</scope>
</reference>
<comment type="subcellular location">
    <subcellularLocation>
        <location evidence="5">Nucleus</location>
    </subcellularLocation>
</comment>
<feature type="region of interest" description="Disordered" evidence="6">
    <location>
        <begin position="158"/>
        <end position="197"/>
    </location>
</feature>